<sequence length="514" mass="53572">MQPADVDAGDGGLARQRVGRRDHGGDVRAGQDDDPDPDTDADVAATTRGLLALELVERRAADLSGVSHAWFSCRTSGGIGQYYGRRGRGARPGGAAFVVISRTPGEGRARPGQGRDSGGRRYRVAVPAGLKDELDSLPRAARAILRRILVHGPQSRTELAQTFELTLASLTRLTKPLLDHGVLAEGSAQRTPGKGRPRLPLDVLASEHLVVGVKLTGEDLYAALTDLRGDVLTQRHVPLTSTRPDTVVEAIAAVVADLGAPADRLRGLGVSLGGRTRDRSDVVRAPFLGWNDLPLASLLRQATGLPSVVDNDVVALTESLHWFGPARGHDTFAVITIGAGIGYALVVHDAIVRGAGADLSGIGNHVLDPHGPAQPGSPDGTASAYLSSEAIRRAGSAAAGSDLTYEEVMRRAEAGETACLGVVRAAAFQLGRLVAAVADIALTELIILSGEGIGLASLAPDEVERGIAASRVPHAPPVVTEIHPMGFEAWARGAAVLAVQDFVTSAADRETAPR</sequence>
<dbReference type="PANTHER" id="PTHR18964">
    <property type="entry name" value="ROK (REPRESSOR, ORF, KINASE) FAMILY"/>
    <property type="match status" value="1"/>
</dbReference>
<dbReference type="Proteomes" id="UP000245166">
    <property type="component" value="Unassembled WGS sequence"/>
</dbReference>
<dbReference type="SUPFAM" id="SSF53067">
    <property type="entry name" value="Actin-like ATPase domain"/>
    <property type="match status" value="1"/>
</dbReference>
<dbReference type="PANTHER" id="PTHR18964:SF149">
    <property type="entry name" value="BIFUNCTIONAL UDP-N-ACETYLGLUCOSAMINE 2-EPIMERASE_N-ACETYLMANNOSAMINE KINASE"/>
    <property type="match status" value="1"/>
</dbReference>
<dbReference type="InterPro" id="IPR036390">
    <property type="entry name" value="WH_DNA-bd_sf"/>
</dbReference>
<evidence type="ECO:0000256" key="2">
    <source>
        <dbReference type="SAM" id="MobiDB-lite"/>
    </source>
</evidence>
<dbReference type="InterPro" id="IPR000600">
    <property type="entry name" value="ROK"/>
</dbReference>
<evidence type="ECO:0000256" key="1">
    <source>
        <dbReference type="ARBA" id="ARBA00006479"/>
    </source>
</evidence>
<dbReference type="SUPFAM" id="SSF46785">
    <property type="entry name" value="Winged helix' DNA-binding domain"/>
    <property type="match status" value="1"/>
</dbReference>
<evidence type="ECO:0000313" key="3">
    <source>
        <dbReference type="EMBL" id="PWD52085.1"/>
    </source>
</evidence>
<dbReference type="Gene3D" id="1.10.10.10">
    <property type="entry name" value="Winged helix-like DNA-binding domain superfamily/Winged helix DNA-binding domain"/>
    <property type="match status" value="1"/>
</dbReference>
<gene>
    <name evidence="3" type="ORF">C8046_16965</name>
</gene>
<evidence type="ECO:0000313" key="4">
    <source>
        <dbReference type="Proteomes" id="UP000245166"/>
    </source>
</evidence>
<comment type="similarity">
    <text evidence="1">Belongs to the ROK (NagC/XylR) family.</text>
</comment>
<name>A0A2U1ZYL6_9MICO</name>
<dbReference type="AlphaFoldDB" id="A0A2U1ZYL6"/>
<feature type="compositionally biased region" description="Acidic residues" evidence="2">
    <location>
        <begin position="32"/>
        <end position="41"/>
    </location>
</feature>
<feature type="compositionally biased region" description="Basic and acidic residues" evidence="2">
    <location>
        <begin position="19"/>
        <end position="31"/>
    </location>
</feature>
<dbReference type="InterPro" id="IPR043129">
    <property type="entry name" value="ATPase_NBD"/>
</dbReference>
<feature type="region of interest" description="Disordered" evidence="2">
    <location>
        <begin position="1"/>
        <end position="42"/>
    </location>
</feature>
<keyword evidence="4" id="KW-1185">Reference proteome</keyword>
<dbReference type="InterPro" id="IPR036388">
    <property type="entry name" value="WH-like_DNA-bd_sf"/>
</dbReference>
<dbReference type="Pfam" id="PF00480">
    <property type="entry name" value="ROK"/>
    <property type="match status" value="1"/>
</dbReference>
<comment type="caution">
    <text evidence="3">The sequence shown here is derived from an EMBL/GenBank/DDBJ whole genome shotgun (WGS) entry which is preliminary data.</text>
</comment>
<protein>
    <submittedName>
        <fullName evidence="3">MarR family transcriptional regulator</fullName>
    </submittedName>
</protein>
<accession>A0A2U1ZYL6</accession>
<organism evidence="3 4">
    <name type="scientific">Serinibacter arcticus</name>
    <dbReference type="NCBI Taxonomy" id="1655435"/>
    <lineage>
        <taxon>Bacteria</taxon>
        <taxon>Bacillati</taxon>
        <taxon>Actinomycetota</taxon>
        <taxon>Actinomycetes</taxon>
        <taxon>Micrococcales</taxon>
        <taxon>Beutenbergiaceae</taxon>
        <taxon>Serinibacter</taxon>
    </lineage>
</organism>
<reference evidence="3 4" key="1">
    <citation type="submission" date="2018-03" db="EMBL/GenBank/DDBJ databases">
        <title>Genome assembly of novel Miniimonas species PCH200.</title>
        <authorList>
            <person name="Thakur V."/>
            <person name="Kumar V."/>
            <person name="Singh D."/>
        </authorList>
    </citation>
    <scope>NUCLEOTIDE SEQUENCE [LARGE SCALE GENOMIC DNA]</scope>
    <source>
        <strain evidence="3 4">PCH200</strain>
    </source>
</reference>
<dbReference type="Gene3D" id="3.30.420.40">
    <property type="match status" value="2"/>
</dbReference>
<proteinExistence type="inferred from homology"/>
<dbReference type="EMBL" id="PYHR01000002">
    <property type="protein sequence ID" value="PWD52085.1"/>
    <property type="molecule type" value="Genomic_DNA"/>
</dbReference>